<accession>A0A9P4H3L5</accession>
<gene>
    <name evidence="2" type="ORF">EK21DRAFT_72062</name>
</gene>
<protein>
    <submittedName>
        <fullName evidence="2">Uncharacterized protein</fullName>
    </submittedName>
</protein>
<sequence length="268" mass="29035">MRKRWESHICDLTGAVVSYNVVLSTQGITRGTVSDTAVKDLVMPGPGTWGHNSNIGGFEYAASYLFTSNATFHFAGAVSSTTLTGSLANEMVSGNDSWNLNFADPMDGMLDTMREIAFRTAVRAAKDYANITNSTQEVQYSGLATHSIYDTDFRYMAGAIVVSVLSVIAIGVTFYGWWDLGRTVSLSPLEIAKAFDAPLLAQVGSNLDLSHNKHLGAIATARVRYGAKINEQDYSTQYASGQIHQRRRLVMGVAGEVRSPTAKEPFGN</sequence>
<dbReference type="EMBL" id="ML978227">
    <property type="protein sequence ID" value="KAF2027386.1"/>
    <property type="molecule type" value="Genomic_DNA"/>
</dbReference>
<proteinExistence type="predicted"/>
<keyword evidence="1" id="KW-0812">Transmembrane</keyword>
<name>A0A9P4H3L5_9PLEO</name>
<reference evidence="2" key="1">
    <citation type="journal article" date="2020" name="Stud. Mycol.">
        <title>101 Dothideomycetes genomes: a test case for predicting lifestyles and emergence of pathogens.</title>
        <authorList>
            <person name="Haridas S."/>
            <person name="Albert R."/>
            <person name="Binder M."/>
            <person name="Bloem J."/>
            <person name="Labutti K."/>
            <person name="Salamov A."/>
            <person name="Andreopoulos B."/>
            <person name="Baker S."/>
            <person name="Barry K."/>
            <person name="Bills G."/>
            <person name="Bluhm B."/>
            <person name="Cannon C."/>
            <person name="Castanera R."/>
            <person name="Culley D."/>
            <person name="Daum C."/>
            <person name="Ezra D."/>
            <person name="Gonzalez J."/>
            <person name="Henrissat B."/>
            <person name="Kuo A."/>
            <person name="Liang C."/>
            <person name="Lipzen A."/>
            <person name="Lutzoni F."/>
            <person name="Magnuson J."/>
            <person name="Mondo S."/>
            <person name="Nolan M."/>
            <person name="Ohm R."/>
            <person name="Pangilinan J."/>
            <person name="Park H.-J."/>
            <person name="Ramirez L."/>
            <person name="Alfaro M."/>
            <person name="Sun H."/>
            <person name="Tritt A."/>
            <person name="Yoshinaga Y."/>
            <person name="Zwiers L.-H."/>
            <person name="Turgeon B."/>
            <person name="Goodwin S."/>
            <person name="Spatafora J."/>
            <person name="Crous P."/>
            <person name="Grigoriev I."/>
        </authorList>
    </citation>
    <scope>NUCLEOTIDE SEQUENCE</scope>
    <source>
        <strain evidence="2">CBS 110217</strain>
    </source>
</reference>
<feature type="transmembrane region" description="Helical" evidence="1">
    <location>
        <begin position="155"/>
        <end position="178"/>
    </location>
</feature>
<dbReference type="OrthoDB" id="5357734at2759"/>
<keyword evidence="1" id="KW-0472">Membrane</keyword>
<comment type="caution">
    <text evidence="2">The sequence shown here is derived from an EMBL/GenBank/DDBJ whole genome shotgun (WGS) entry which is preliminary data.</text>
</comment>
<dbReference type="AlphaFoldDB" id="A0A9P4H3L5"/>
<dbReference type="PANTHER" id="PTHR37576">
    <property type="entry name" value="DEFECT AT LOW TEMPERATURE PROTEIN 1"/>
    <property type="match status" value="1"/>
</dbReference>
<keyword evidence="3" id="KW-1185">Reference proteome</keyword>
<evidence type="ECO:0000313" key="3">
    <source>
        <dbReference type="Proteomes" id="UP000799777"/>
    </source>
</evidence>
<dbReference type="PANTHER" id="PTHR37576:SF2">
    <property type="entry name" value="DEFECT AT LOW TEMPERATURE PROTEIN 1"/>
    <property type="match status" value="1"/>
</dbReference>
<evidence type="ECO:0000256" key="1">
    <source>
        <dbReference type="SAM" id="Phobius"/>
    </source>
</evidence>
<keyword evidence="1" id="KW-1133">Transmembrane helix</keyword>
<evidence type="ECO:0000313" key="2">
    <source>
        <dbReference type="EMBL" id="KAF2027386.1"/>
    </source>
</evidence>
<organism evidence="2 3">
    <name type="scientific">Setomelanomma holmii</name>
    <dbReference type="NCBI Taxonomy" id="210430"/>
    <lineage>
        <taxon>Eukaryota</taxon>
        <taxon>Fungi</taxon>
        <taxon>Dikarya</taxon>
        <taxon>Ascomycota</taxon>
        <taxon>Pezizomycotina</taxon>
        <taxon>Dothideomycetes</taxon>
        <taxon>Pleosporomycetidae</taxon>
        <taxon>Pleosporales</taxon>
        <taxon>Pleosporineae</taxon>
        <taxon>Phaeosphaeriaceae</taxon>
        <taxon>Setomelanomma</taxon>
    </lineage>
</organism>
<dbReference type="Proteomes" id="UP000799777">
    <property type="component" value="Unassembled WGS sequence"/>
</dbReference>